<dbReference type="InterPro" id="IPR056924">
    <property type="entry name" value="SH3_Tf2-1"/>
</dbReference>
<evidence type="ECO:0000313" key="3">
    <source>
        <dbReference type="Proteomes" id="UP001152484"/>
    </source>
</evidence>
<organism evidence="2 3">
    <name type="scientific">Cuscuta europaea</name>
    <name type="common">European dodder</name>
    <dbReference type="NCBI Taxonomy" id="41803"/>
    <lineage>
        <taxon>Eukaryota</taxon>
        <taxon>Viridiplantae</taxon>
        <taxon>Streptophyta</taxon>
        <taxon>Embryophyta</taxon>
        <taxon>Tracheophyta</taxon>
        <taxon>Spermatophyta</taxon>
        <taxon>Magnoliopsida</taxon>
        <taxon>eudicotyledons</taxon>
        <taxon>Gunneridae</taxon>
        <taxon>Pentapetalae</taxon>
        <taxon>asterids</taxon>
        <taxon>lamiids</taxon>
        <taxon>Solanales</taxon>
        <taxon>Convolvulaceae</taxon>
        <taxon>Cuscuteae</taxon>
        <taxon>Cuscuta</taxon>
        <taxon>Cuscuta subgen. Cuscuta</taxon>
    </lineage>
</organism>
<dbReference type="Proteomes" id="UP001152484">
    <property type="component" value="Unassembled WGS sequence"/>
</dbReference>
<reference evidence="2" key="1">
    <citation type="submission" date="2022-07" db="EMBL/GenBank/DDBJ databases">
        <authorList>
            <person name="Macas J."/>
            <person name="Novak P."/>
            <person name="Neumann P."/>
        </authorList>
    </citation>
    <scope>NUCLEOTIDE SEQUENCE</scope>
</reference>
<proteinExistence type="predicted"/>
<dbReference type="PANTHER" id="PTHR46148">
    <property type="entry name" value="CHROMO DOMAIN-CONTAINING PROTEIN"/>
    <property type="match status" value="1"/>
</dbReference>
<evidence type="ECO:0000313" key="2">
    <source>
        <dbReference type="EMBL" id="CAH9081090.1"/>
    </source>
</evidence>
<dbReference type="OrthoDB" id="1690345at2759"/>
<accession>A0A9P0YXU5</accession>
<protein>
    <recommendedName>
        <fullName evidence="1">Tf2-1-like SH3-like domain-containing protein</fullName>
    </recommendedName>
</protein>
<dbReference type="EMBL" id="CAMAPE010000014">
    <property type="protein sequence ID" value="CAH9081090.1"/>
    <property type="molecule type" value="Genomic_DNA"/>
</dbReference>
<gene>
    <name evidence="2" type="ORF">CEURO_LOCUS7738</name>
</gene>
<name>A0A9P0YXU5_CUSEU</name>
<feature type="domain" description="Tf2-1-like SH3-like" evidence="1">
    <location>
        <begin position="98"/>
        <end position="163"/>
    </location>
</feature>
<comment type="caution">
    <text evidence="2">The sequence shown here is derived from an EMBL/GenBank/DDBJ whole genome shotgun (WGS) entry which is preliminary data.</text>
</comment>
<dbReference type="AlphaFoldDB" id="A0A9P0YXU5"/>
<dbReference type="Pfam" id="PF24626">
    <property type="entry name" value="SH3_Tf2-1"/>
    <property type="match status" value="1"/>
</dbReference>
<keyword evidence="3" id="KW-1185">Reference proteome</keyword>
<evidence type="ECO:0000259" key="1">
    <source>
        <dbReference type="Pfam" id="PF24626"/>
    </source>
</evidence>
<dbReference type="PANTHER" id="PTHR46148:SF60">
    <property type="entry name" value="CHROMO DOMAIN-CONTAINING PROTEIN"/>
    <property type="match status" value="1"/>
</dbReference>
<sequence length="213" mass="24355">MILLPQVFWGVPSGYARCIVNPLVMGLSCSDVLRHLLNSLSQLLNSWGRMEDQVVLGPDYLQDTIEKVKTIQARMKAAQDRQKSYADLKRKPAEFEAGEKVLLRVSPTKGVMRFGKKGKLSPRFIGPYDILERVGRVAYRLALPTELAKVHNVFHISQLKKYVRDESHILSPEVRMMLSSDDCLHARERVRSRLSYTSHEISIYFSNTLLLLN</sequence>